<comment type="similarity">
    <text evidence="4">Belongs to the class I-like SAM-binding methyltransferase superfamily. RNA M5U methyltransferase family.</text>
</comment>
<feature type="binding site" evidence="4">
    <location>
        <position position="375"/>
    </location>
    <ligand>
        <name>S-adenosyl-L-methionine</name>
        <dbReference type="ChEBI" id="CHEBI:59789"/>
    </ligand>
</feature>
<gene>
    <name evidence="6" type="ORF">DI09_28p170</name>
</gene>
<evidence type="ECO:0000256" key="5">
    <source>
        <dbReference type="PROSITE-ProRule" id="PRU10015"/>
    </source>
</evidence>
<dbReference type="PANTHER" id="PTHR11061">
    <property type="entry name" value="RNA M5U METHYLTRANSFERASE"/>
    <property type="match status" value="1"/>
</dbReference>
<feature type="active site" evidence="5">
    <location>
        <position position="402"/>
    </location>
</feature>
<keyword evidence="7" id="KW-1185">Reference proteome</keyword>
<dbReference type="GeneID" id="25259378"/>
<dbReference type="PROSITE" id="PS01230">
    <property type="entry name" value="TRMA_1"/>
    <property type="match status" value="1"/>
</dbReference>
<dbReference type="OrthoDB" id="10250660at2759"/>
<protein>
    <submittedName>
        <fullName evidence="6">TrmA family RNA methyltransferase</fullName>
    </submittedName>
</protein>
<dbReference type="InterPro" id="IPR030390">
    <property type="entry name" value="MeTrfase_TrmA_AS"/>
</dbReference>
<feature type="binding site" evidence="4">
    <location>
        <position position="295"/>
    </location>
    <ligand>
        <name>S-adenosyl-L-methionine</name>
        <dbReference type="ChEBI" id="CHEBI:59789"/>
    </ligand>
</feature>
<dbReference type="HOGENOM" id="CLU_014689_8_1_1"/>
<dbReference type="RefSeq" id="XP_013238164.1">
    <property type="nucleotide sequence ID" value="XM_013382710.1"/>
</dbReference>
<evidence type="ECO:0000256" key="4">
    <source>
        <dbReference type="PROSITE-ProRule" id="PRU01024"/>
    </source>
</evidence>
<feature type="binding site" evidence="4">
    <location>
        <position position="264"/>
    </location>
    <ligand>
        <name>S-adenosyl-L-methionine</name>
        <dbReference type="ChEBI" id="CHEBI:59789"/>
    </ligand>
</feature>
<dbReference type="GO" id="GO:0032259">
    <property type="term" value="P:methylation"/>
    <property type="evidence" value="ECO:0007669"/>
    <property type="project" value="UniProtKB-KW"/>
</dbReference>
<dbReference type="PROSITE" id="PS51687">
    <property type="entry name" value="SAM_MT_RNA_M5U"/>
    <property type="match status" value="1"/>
</dbReference>
<dbReference type="Pfam" id="PF05958">
    <property type="entry name" value="tRNA_U5-meth_tr"/>
    <property type="match status" value="1"/>
</dbReference>
<dbReference type="InterPro" id="IPR030391">
    <property type="entry name" value="MeTrfase_TrmA_CS"/>
</dbReference>
<dbReference type="GO" id="GO:0008173">
    <property type="term" value="F:RNA methyltransferase activity"/>
    <property type="evidence" value="ECO:0007669"/>
    <property type="project" value="InterPro"/>
</dbReference>
<dbReference type="CDD" id="cd02440">
    <property type="entry name" value="AdoMet_MTases"/>
    <property type="match status" value="1"/>
</dbReference>
<dbReference type="GO" id="GO:0008757">
    <property type="term" value="F:S-adenosylmethionine-dependent methyltransferase activity"/>
    <property type="evidence" value="ECO:0007669"/>
    <property type="project" value="UniProtKB-ARBA"/>
</dbReference>
<accession>A0A098VVH3</accession>
<dbReference type="GO" id="GO:0009451">
    <property type="term" value="P:RNA modification"/>
    <property type="evidence" value="ECO:0007669"/>
    <property type="project" value="UniProtKB-ARBA"/>
</dbReference>
<dbReference type="VEuPathDB" id="MicrosporidiaDB:DI09_28p170"/>
<evidence type="ECO:0000256" key="3">
    <source>
        <dbReference type="ARBA" id="ARBA00022691"/>
    </source>
</evidence>
<evidence type="ECO:0000313" key="6">
    <source>
        <dbReference type="EMBL" id="KGG51736.1"/>
    </source>
</evidence>
<dbReference type="SUPFAM" id="SSF53335">
    <property type="entry name" value="S-adenosyl-L-methionine-dependent methyltransferases"/>
    <property type="match status" value="1"/>
</dbReference>
<feature type="active site" description="Nucleophile" evidence="4">
    <location>
        <position position="402"/>
    </location>
</feature>
<keyword evidence="2 4" id="KW-0808">Transferase</keyword>
<dbReference type="Gene3D" id="2.40.50.140">
    <property type="entry name" value="Nucleic acid-binding proteins"/>
    <property type="match status" value="1"/>
</dbReference>
<dbReference type="Gene3D" id="3.40.50.150">
    <property type="entry name" value="Vaccinia Virus protein VP39"/>
    <property type="match status" value="1"/>
</dbReference>
<evidence type="ECO:0000256" key="1">
    <source>
        <dbReference type="ARBA" id="ARBA00022603"/>
    </source>
</evidence>
<dbReference type="PROSITE" id="PS01231">
    <property type="entry name" value="TRMA_2"/>
    <property type="match status" value="1"/>
</dbReference>
<keyword evidence="1 4" id="KW-0489">Methyltransferase</keyword>
<organism evidence="6 7">
    <name type="scientific">Mitosporidium daphniae</name>
    <dbReference type="NCBI Taxonomy" id="1485682"/>
    <lineage>
        <taxon>Eukaryota</taxon>
        <taxon>Fungi</taxon>
        <taxon>Fungi incertae sedis</taxon>
        <taxon>Microsporidia</taxon>
        <taxon>Mitosporidium</taxon>
    </lineage>
</organism>
<dbReference type="Gene3D" id="2.40.50.1070">
    <property type="match status" value="1"/>
</dbReference>
<dbReference type="GO" id="GO:0006396">
    <property type="term" value="P:RNA processing"/>
    <property type="evidence" value="ECO:0007669"/>
    <property type="project" value="InterPro"/>
</dbReference>
<dbReference type="AlphaFoldDB" id="A0A098VVH3"/>
<evidence type="ECO:0000256" key="2">
    <source>
        <dbReference type="ARBA" id="ARBA00022679"/>
    </source>
</evidence>
<keyword evidence="3 4" id="KW-0949">S-adenosyl-L-methionine</keyword>
<proteinExistence type="inferred from homology"/>
<reference evidence="6 7" key="1">
    <citation type="submission" date="2014-04" db="EMBL/GenBank/DDBJ databases">
        <title>A new species of microsporidia sheds light on the evolution of extreme parasitism.</title>
        <authorList>
            <person name="Haag K.L."/>
            <person name="James T.Y."/>
            <person name="Larsson R."/>
            <person name="Schaer T.M."/>
            <person name="Refardt D."/>
            <person name="Pombert J.-F."/>
            <person name="Ebert D."/>
        </authorList>
    </citation>
    <scope>NUCLEOTIDE SEQUENCE [LARGE SCALE GENOMIC DNA]</scope>
    <source>
        <strain evidence="6 7">UGP3</strain>
        <tissue evidence="6">Spores</tissue>
    </source>
</reference>
<dbReference type="EMBL" id="JMKJ01000210">
    <property type="protein sequence ID" value="KGG51736.1"/>
    <property type="molecule type" value="Genomic_DNA"/>
</dbReference>
<evidence type="ECO:0000313" key="7">
    <source>
        <dbReference type="Proteomes" id="UP000029725"/>
    </source>
</evidence>
<dbReference type="Proteomes" id="UP000029725">
    <property type="component" value="Unassembled WGS sequence"/>
</dbReference>
<dbReference type="InterPro" id="IPR029063">
    <property type="entry name" value="SAM-dependent_MTases_sf"/>
</dbReference>
<dbReference type="InterPro" id="IPR012340">
    <property type="entry name" value="NA-bd_OB-fold"/>
</dbReference>
<dbReference type="PANTHER" id="PTHR11061:SF30">
    <property type="entry name" value="TRNA (URACIL(54)-C(5))-METHYLTRANSFERASE"/>
    <property type="match status" value="1"/>
</dbReference>
<sequence>MILGQSSSSHSKDYPFSIQSEVEVDILDRSWLILVPLSLPGERVLAKITANGPGLSTARLMSLISRPSPKRNKPKCLHFGECNGCNLQHLHYEEQLRLKEASVKAIFSKICCGDKPVFRPILPSPLQYGFRNKLTPHYTRSNRTPPGFISNIGFNGVDGKVVDIKSCSVIDPSINEAYQNVRKALHERWQNVNNPPQNSGATLLLRRKVSIDCKPVPMILSADDVSEKAQHEKVSIVLGNGPDIICSEVIDGVKFSYAACNFFQTNPKAVTECIRILKKELRENYSHLTHLLDIYCGVGLFAILLQSIFTKIIGIESDQRSVQFARLNAKNIPGEDRTISKTLPLRFLAGDAASWLSNPKLFSFLPADKTVVILDPPRVGCTDSLINCLLEYQPQLIIYVSCYPLTQAADISKLLSLYQVKYVQPMDFFPQSHHVENMAFLEKRPSAQF</sequence>
<name>A0A098VVH3_9MICR</name>
<dbReference type="InterPro" id="IPR010280">
    <property type="entry name" value="U5_MeTrfase_fam"/>
</dbReference>
<comment type="caution">
    <text evidence="6">The sequence shown here is derived from an EMBL/GenBank/DDBJ whole genome shotgun (WGS) entry which is preliminary data.</text>
</comment>
<feature type="binding site" evidence="4">
    <location>
        <position position="316"/>
    </location>
    <ligand>
        <name>S-adenosyl-L-methionine</name>
        <dbReference type="ChEBI" id="CHEBI:59789"/>
    </ligand>
</feature>